<feature type="transmembrane region" description="Helical" evidence="1">
    <location>
        <begin position="12"/>
        <end position="36"/>
    </location>
</feature>
<accession>A0A7Z1ADX2</accession>
<keyword evidence="3" id="KW-1185">Reference proteome</keyword>
<proteinExistence type="predicted"/>
<dbReference type="Proteomes" id="UP000094769">
    <property type="component" value="Unassembled WGS sequence"/>
</dbReference>
<keyword evidence="1" id="KW-0812">Transmembrane</keyword>
<name>A0A7Z1ADX2_9GAMM</name>
<organism evidence="2 3">
    <name type="scientific">Candidatus Thiodiazotropha endolucinida</name>
    <dbReference type="NCBI Taxonomy" id="1655433"/>
    <lineage>
        <taxon>Bacteria</taxon>
        <taxon>Pseudomonadati</taxon>
        <taxon>Pseudomonadota</taxon>
        <taxon>Gammaproteobacteria</taxon>
        <taxon>Chromatiales</taxon>
        <taxon>Sedimenticolaceae</taxon>
        <taxon>Candidatus Thiodiazotropha</taxon>
    </lineage>
</organism>
<keyword evidence="1" id="KW-1133">Transmembrane helix</keyword>
<evidence type="ECO:0000313" key="2">
    <source>
        <dbReference type="EMBL" id="ODJ85813.1"/>
    </source>
</evidence>
<keyword evidence="1" id="KW-0472">Membrane</keyword>
<dbReference type="AlphaFoldDB" id="A0A7Z1ADX2"/>
<evidence type="ECO:0000256" key="1">
    <source>
        <dbReference type="SAM" id="Phobius"/>
    </source>
</evidence>
<comment type="caution">
    <text evidence="2">The sequence shown here is derived from an EMBL/GenBank/DDBJ whole genome shotgun (WGS) entry which is preliminary data.</text>
</comment>
<dbReference type="EMBL" id="MARB01000035">
    <property type="protein sequence ID" value="ODJ85813.1"/>
    <property type="molecule type" value="Genomic_DNA"/>
</dbReference>
<reference evidence="2 3" key="1">
    <citation type="submission" date="2016-06" db="EMBL/GenBank/DDBJ databases">
        <title>Genome sequence of endosymbiont of Candidatus Endolucinida thiodiazotropha.</title>
        <authorList>
            <person name="Poehlein A."/>
            <person name="Koenig S."/>
            <person name="Heiden S.E."/>
            <person name="Thuermer A."/>
            <person name="Voget S."/>
            <person name="Daniel R."/>
            <person name="Markert S."/>
            <person name="Gros O."/>
            <person name="Schweder T."/>
        </authorList>
    </citation>
    <scope>NUCLEOTIDE SEQUENCE [LARGE SCALE GENOMIC DNA]</scope>
    <source>
        <strain evidence="2 3">COS</strain>
    </source>
</reference>
<evidence type="ECO:0000313" key="3">
    <source>
        <dbReference type="Proteomes" id="UP000094769"/>
    </source>
</evidence>
<sequence>MTTLINRLGNICIWCVGAGLAVLAVVTTLVMVWLSFI</sequence>
<protein>
    <submittedName>
        <fullName evidence="2">Uncharacterized protein</fullName>
    </submittedName>
</protein>
<gene>
    <name evidence="2" type="ORF">CODIS_39920</name>
</gene>